<reference evidence="1 2" key="1">
    <citation type="submission" date="2016-04" db="EMBL/GenBank/DDBJ databases">
        <title>A degradative enzymes factory behind the ericoid mycorrhizal symbiosis.</title>
        <authorList>
            <consortium name="DOE Joint Genome Institute"/>
            <person name="Martino E."/>
            <person name="Morin E."/>
            <person name="Grelet G."/>
            <person name="Kuo A."/>
            <person name="Kohler A."/>
            <person name="Daghino S."/>
            <person name="Barry K."/>
            <person name="Choi C."/>
            <person name="Cichocki N."/>
            <person name="Clum A."/>
            <person name="Copeland A."/>
            <person name="Hainaut M."/>
            <person name="Haridas S."/>
            <person name="Labutti K."/>
            <person name="Lindquist E."/>
            <person name="Lipzen A."/>
            <person name="Khouja H.-R."/>
            <person name="Murat C."/>
            <person name="Ohm R."/>
            <person name="Olson A."/>
            <person name="Spatafora J."/>
            <person name="Veneault-Fourrey C."/>
            <person name="Henrissat B."/>
            <person name="Grigoriev I."/>
            <person name="Martin F."/>
            <person name="Perotto S."/>
        </authorList>
    </citation>
    <scope>NUCLEOTIDE SEQUENCE [LARGE SCALE GENOMIC DNA]</scope>
    <source>
        <strain evidence="1 2">F</strain>
    </source>
</reference>
<dbReference type="Gene3D" id="3.40.462.20">
    <property type="match status" value="1"/>
</dbReference>
<name>A0A2J6R5J2_HYAVF</name>
<dbReference type="AlphaFoldDB" id="A0A2J6R5J2"/>
<evidence type="ECO:0000313" key="2">
    <source>
        <dbReference type="Proteomes" id="UP000235786"/>
    </source>
</evidence>
<dbReference type="EMBL" id="KZ613955">
    <property type="protein sequence ID" value="PMD33797.1"/>
    <property type="molecule type" value="Genomic_DNA"/>
</dbReference>
<accession>A0A2J6R5J2</accession>
<sequence length="110" mass="12292">MPYSNSSSLYKSEQWPEIRHSVELYSSKLSFSALDICYIQQHATFFTKSLMPENLTPAGADALINLLYETRPSQPQAWCFTIAAQGGPTSVVPEAPLAETSYAHRNSIYE</sequence>
<evidence type="ECO:0000313" key="1">
    <source>
        <dbReference type="EMBL" id="PMD33797.1"/>
    </source>
</evidence>
<organism evidence="1 2">
    <name type="scientific">Hyaloscypha variabilis (strain UAMH 11265 / GT02V1 / F)</name>
    <name type="common">Meliniomyces variabilis</name>
    <dbReference type="NCBI Taxonomy" id="1149755"/>
    <lineage>
        <taxon>Eukaryota</taxon>
        <taxon>Fungi</taxon>
        <taxon>Dikarya</taxon>
        <taxon>Ascomycota</taxon>
        <taxon>Pezizomycotina</taxon>
        <taxon>Leotiomycetes</taxon>
        <taxon>Helotiales</taxon>
        <taxon>Hyaloscyphaceae</taxon>
        <taxon>Hyaloscypha</taxon>
        <taxon>Hyaloscypha variabilis</taxon>
    </lineage>
</organism>
<keyword evidence="2" id="KW-1185">Reference proteome</keyword>
<protein>
    <submittedName>
        <fullName evidence="1">Uncharacterized protein</fullName>
    </submittedName>
</protein>
<proteinExistence type="predicted"/>
<dbReference type="Proteomes" id="UP000235786">
    <property type="component" value="Unassembled WGS sequence"/>
</dbReference>
<gene>
    <name evidence="1" type="ORF">L207DRAFT_146378</name>
</gene>